<proteinExistence type="predicted"/>
<keyword evidence="1" id="KW-1133">Transmembrane helix</keyword>
<sequence>MDPLFIVGIALVAVCGTYLVHTLRVERRRRRSERALVKMLKLANDAIENEIRRAPLTAIPVDSPEGRAILERIRMGCECPNCEESRRIAHAEQQRGEK</sequence>
<dbReference type="AlphaFoldDB" id="A0A2S9QMZ4"/>
<evidence type="ECO:0000313" key="2">
    <source>
        <dbReference type="EMBL" id="PRI10952.1"/>
    </source>
</evidence>
<keyword evidence="3" id="KW-1185">Reference proteome</keyword>
<evidence type="ECO:0000256" key="1">
    <source>
        <dbReference type="SAM" id="Phobius"/>
    </source>
</evidence>
<keyword evidence="1" id="KW-0472">Membrane</keyword>
<feature type="transmembrane region" description="Helical" evidence="1">
    <location>
        <begin position="6"/>
        <end position="25"/>
    </location>
</feature>
<dbReference type="Proteomes" id="UP000238650">
    <property type="component" value="Unassembled WGS sequence"/>
</dbReference>
<keyword evidence="1" id="KW-0812">Transmembrane</keyword>
<comment type="caution">
    <text evidence="2">The sequence shown here is derived from an EMBL/GenBank/DDBJ whole genome shotgun (WGS) entry which is preliminary data.</text>
</comment>
<dbReference type="EMBL" id="MWZD01000017">
    <property type="protein sequence ID" value="PRI10952.1"/>
    <property type="molecule type" value="Genomic_DNA"/>
</dbReference>
<dbReference type="RefSeq" id="WP_105805412.1">
    <property type="nucleotide sequence ID" value="NZ_MWZD01000017.1"/>
</dbReference>
<dbReference type="OrthoDB" id="9842420at2"/>
<reference evidence="2 3" key="1">
    <citation type="journal article" date="2017" name="New Microbes New Infect">
        <title>Genome sequence of 'Leucobacter massiliensis' sp. nov. isolated from human pharynx after travel to the 2014 Hajj.</title>
        <authorList>
            <person name="Leangapichart T."/>
            <person name="Gautret P."/>
            <person name="Nguyen T.T."/>
            <person name="Armstrong N."/>
            <person name="Rolain J.M."/>
        </authorList>
    </citation>
    <scope>NUCLEOTIDE SEQUENCE [LARGE SCALE GENOMIC DNA]</scope>
    <source>
        <strain evidence="2 3">122RC15</strain>
    </source>
</reference>
<accession>A0A2S9QMZ4</accession>
<gene>
    <name evidence="2" type="ORF">B4915_08695</name>
</gene>
<protein>
    <submittedName>
        <fullName evidence="2">Uncharacterized protein</fullName>
    </submittedName>
</protein>
<evidence type="ECO:0000313" key="3">
    <source>
        <dbReference type="Proteomes" id="UP000238650"/>
    </source>
</evidence>
<name>A0A2S9QMZ4_9MICO</name>
<organism evidence="2 3">
    <name type="scientific">Leucobacter massiliensis</name>
    <dbReference type="NCBI Taxonomy" id="1686285"/>
    <lineage>
        <taxon>Bacteria</taxon>
        <taxon>Bacillati</taxon>
        <taxon>Actinomycetota</taxon>
        <taxon>Actinomycetes</taxon>
        <taxon>Micrococcales</taxon>
        <taxon>Microbacteriaceae</taxon>
        <taxon>Leucobacter</taxon>
    </lineage>
</organism>